<evidence type="ECO:0000313" key="7">
    <source>
        <dbReference type="Proteomes" id="UP000243024"/>
    </source>
</evidence>
<keyword evidence="2" id="KW-0863">Zinc-finger</keyword>
<reference evidence="6 7" key="1">
    <citation type="submission" date="2015-09" db="EMBL/GenBank/DDBJ databases">
        <title>Draft genome sequence of Hydrogenibacillus schlegelii DSM 2000.</title>
        <authorList>
            <person name="Hemp J."/>
        </authorList>
    </citation>
    <scope>NUCLEOTIDE SEQUENCE [LARGE SCALE GENOMIC DNA]</scope>
    <source>
        <strain evidence="6 7">MA 48</strain>
    </source>
</reference>
<dbReference type="Pfam" id="PF01258">
    <property type="entry name" value="zf-dskA_traR"/>
    <property type="match status" value="1"/>
</dbReference>
<gene>
    <name evidence="6" type="ORF">SA87_03275</name>
</gene>
<evidence type="ECO:0000259" key="5">
    <source>
        <dbReference type="Pfam" id="PF01258"/>
    </source>
</evidence>
<dbReference type="OrthoDB" id="9811543at2"/>
<dbReference type="PANTHER" id="PTHR33823">
    <property type="entry name" value="RNA POLYMERASE-BINDING TRANSCRIPTION FACTOR DKSA-RELATED"/>
    <property type="match status" value="1"/>
</dbReference>
<dbReference type="RefSeq" id="WP_066202128.1">
    <property type="nucleotide sequence ID" value="NZ_CBCSAS010000001.1"/>
</dbReference>
<dbReference type="PROSITE" id="PS01102">
    <property type="entry name" value="ZF_DKSA_1"/>
    <property type="match status" value="1"/>
</dbReference>
<dbReference type="AlphaFoldDB" id="A0A179IQ13"/>
<evidence type="ECO:0000256" key="3">
    <source>
        <dbReference type="ARBA" id="ARBA00022833"/>
    </source>
</evidence>
<protein>
    <recommendedName>
        <fullName evidence="5">Zinc finger DksA/TraR C4-type domain-containing protein</fullName>
    </recommendedName>
</protein>
<feature type="zinc finger region" description="dksA C4-type" evidence="4">
    <location>
        <begin position="88"/>
        <end position="112"/>
    </location>
</feature>
<dbReference type="InterPro" id="IPR037187">
    <property type="entry name" value="DnaK_N"/>
</dbReference>
<evidence type="ECO:0000256" key="2">
    <source>
        <dbReference type="ARBA" id="ARBA00022771"/>
    </source>
</evidence>
<dbReference type="Gene3D" id="1.20.120.910">
    <property type="entry name" value="DksA, coiled-coil domain"/>
    <property type="match status" value="1"/>
</dbReference>
<evidence type="ECO:0000256" key="1">
    <source>
        <dbReference type="ARBA" id="ARBA00022723"/>
    </source>
</evidence>
<dbReference type="PANTHER" id="PTHR33823:SF4">
    <property type="entry name" value="GENERAL STRESS PROTEIN 16O"/>
    <property type="match status" value="1"/>
</dbReference>
<dbReference type="InterPro" id="IPR000962">
    <property type="entry name" value="Znf_DskA_TraR"/>
</dbReference>
<keyword evidence="3" id="KW-0862">Zinc</keyword>
<comment type="caution">
    <text evidence="6">The sequence shown here is derived from an EMBL/GenBank/DDBJ whole genome shotgun (WGS) entry which is preliminary data.</text>
</comment>
<keyword evidence="1" id="KW-0479">Metal-binding</keyword>
<dbReference type="EMBL" id="JXBB01000034">
    <property type="protein sequence ID" value="OAR03869.1"/>
    <property type="molecule type" value="Genomic_DNA"/>
</dbReference>
<dbReference type="InterPro" id="IPR020458">
    <property type="entry name" value="Znf_DskA_TraR_CS"/>
</dbReference>
<dbReference type="GO" id="GO:0008270">
    <property type="term" value="F:zinc ion binding"/>
    <property type="evidence" value="ECO:0007669"/>
    <property type="project" value="UniProtKB-KW"/>
</dbReference>
<dbReference type="PROSITE" id="PS51128">
    <property type="entry name" value="ZF_DKSA_2"/>
    <property type="match status" value="1"/>
</dbReference>
<dbReference type="STRING" id="1484.SA87_03275"/>
<feature type="domain" description="Zinc finger DksA/TraR C4-type" evidence="5">
    <location>
        <begin position="83"/>
        <end position="115"/>
    </location>
</feature>
<dbReference type="Proteomes" id="UP000243024">
    <property type="component" value="Unassembled WGS sequence"/>
</dbReference>
<keyword evidence="7" id="KW-1185">Reference proteome</keyword>
<evidence type="ECO:0000313" key="6">
    <source>
        <dbReference type="EMBL" id="OAR03869.1"/>
    </source>
</evidence>
<dbReference type="SUPFAM" id="SSF57716">
    <property type="entry name" value="Glucocorticoid receptor-like (DNA-binding domain)"/>
    <property type="match status" value="1"/>
</dbReference>
<sequence length="179" mass="20018">MADRETYRRLLLAEREALRRRLDANERFGLQNRAGVTELSQVDNHPADVASDLFEREKDSAHYHDALAHWEEIDAALRRLDDGTYGVCERCGSAIDPERLWVVPTARYCIHCQMAIDAKRRRDVAIRGRAVRPAEEGRIVGVAPGDDAYGVEGPGVDGEDIWQMLEPYGTSDGGGPVKM</sequence>
<name>A0A179IQ13_HYDSH</name>
<dbReference type="SUPFAM" id="SSF109635">
    <property type="entry name" value="DnaK suppressor protein DksA, alpha-hairpin domain"/>
    <property type="match status" value="1"/>
</dbReference>
<proteinExistence type="predicted"/>
<evidence type="ECO:0000256" key="4">
    <source>
        <dbReference type="PROSITE-ProRule" id="PRU00510"/>
    </source>
</evidence>
<accession>A0A179IQ13</accession>
<organism evidence="6 7">
    <name type="scientific">Hydrogenibacillus schlegelii</name>
    <name type="common">Bacillus schlegelii</name>
    <dbReference type="NCBI Taxonomy" id="1484"/>
    <lineage>
        <taxon>Bacteria</taxon>
        <taxon>Bacillati</taxon>
        <taxon>Bacillota</taxon>
        <taxon>Bacilli</taxon>
        <taxon>Bacillales</taxon>
        <taxon>Bacillales Family X. Incertae Sedis</taxon>
        <taxon>Hydrogenibacillus</taxon>
    </lineage>
</organism>